<evidence type="ECO:0000313" key="2">
    <source>
        <dbReference type="EMBL" id="BAS99220.1"/>
    </source>
</evidence>
<protein>
    <submittedName>
        <fullName evidence="2">Os06g0689133 protein</fullName>
    </submittedName>
</protein>
<dbReference type="AlphaFoldDB" id="A0A0P0X0J5"/>
<dbReference type="Proteomes" id="UP000059680">
    <property type="component" value="Chromosome 6"/>
</dbReference>
<reference evidence="3" key="1">
    <citation type="journal article" date="2005" name="Nature">
        <title>The map-based sequence of the rice genome.</title>
        <authorList>
            <consortium name="International rice genome sequencing project (IRGSP)"/>
            <person name="Matsumoto T."/>
            <person name="Wu J."/>
            <person name="Kanamori H."/>
            <person name="Katayose Y."/>
            <person name="Fujisawa M."/>
            <person name="Namiki N."/>
            <person name="Mizuno H."/>
            <person name="Yamamoto K."/>
            <person name="Antonio B.A."/>
            <person name="Baba T."/>
            <person name="Sakata K."/>
            <person name="Nagamura Y."/>
            <person name="Aoki H."/>
            <person name="Arikawa K."/>
            <person name="Arita K."/>
            <person name="Bito T."/>
            <person name="Chiden Y."/>
            <person name="Fujitsuka N."/>
            <person name="Fukunaka R."/>
            <person name="Hamada M."/>
            <person name="Harada C."/>
            <person name="Hayashi A."/>
            <person name="Hijishita S."/>
            <person name="Honda M."/>
            <person name="Hosokawa S."/>
            <person name="Ichikawa Y."/>
            <person name="Idonuma A."/>
            <person name="Iijima M."/>
            <person name="Ikeda M."/>
            <person name="Ikeno M."/>
            <person name="Ito K."/>
            <person name="Ito S."/>
            <person name="Ito T."/>
            <person name="Ito Y."/>
            <person name="Ito Y."/>
            <person name="Iwabuchi A."/>
            <person name="Kamiya K."/>
            <person name="Karasawa W."/>
            <person name="Kurita K."/>
            <person name="Katagiri S."/>
            <person name="Kikuta A."/>
            <person name="Kobayashi H."/>
            <person name="Kobayashi N."/>
            <person name="Machita K."/>
            <person name="Maehara T."/>
            <person name="Masukawa M."/>
            <person name="Mizubayashi T."/>
            <person name="Mukai Y."/>
            <person name="Nagasaki H."/>
            <person name="Nagata Y."/>
            <person name="Naito S."/>
            <person name="Nakashima M."/>
            <person name="Nakama Y."/>
            <person name="Nakamichi Y."/>
            <person name="Nakamura M."/>
            <person name="Meguro A."/>
            <person name="Negishi M."/>
            <person name="Ohta I."/>
            <person name="Ohta T."/>
            <person name="Okamoto M."/>
            <person name="Ono N."/>
            <person name="Saji S."/>
            <person name="Sakaguchi M."/>
            <person name="Sakai K."/>
            <person name="Shibata M."/>
            <person name="Shimokawa T."/>
            <person name="Song J."/>
            <person name="Takazaki Y."/>
            <person name="Terasawa K."/>
            <person name="Tsugane M."/>
            <person name="Tsuji K."/>
            <person name="Ueda S."/>
            <person name="Waki K."/>
            <person name="Yamagata H."/>
            <person name="Yamamoto M."/>
            <person name="Yamamoto S."/>
            <person name="Yamane H."/>
            <person name="Yoshiki S."/>
            <person name="Yoshihara R."/>
            <person name="Yukawa K."/>
            <person name="Zhong H."/>
            <person name="Yano M."/>
            <person name="Yuan Q."/>
            <person name="Ouyang S."/>
            <person name="Liu J."/>
            <person name="Jones K.M."/>
            <person name="Gansberger K."/>
            <person name="Moffat K."/>
            <person name="Hill J."/>
            <person name="Bera J."/>
            <person name="Fadrosh D."/>
            <person name="Jin S."/>
            <person name="Johri S."/>
            <person name="Kim M."/>
            <person name="Overton L."/>
            <person name="Reardon M."/>
            <person name="Tsitrin T."/>
            <person name="Vuong H."/>
            <person name="Weaver B."/>
            <person name="Ciecko A."/>
            <person name="Tallon L."/>
            <person name="Jackson J."/>
            <person name="Pai G."/>
            <person name="Aken S.V."/>
            <person name="Utterback T."/>
            <person name="Reidmuller S."/>
            <person name="Feldblyum T."/>
            <person name="Hsiao J."/>
            <person name="Zismann V."/>
            <person name="Iobst S."/>
            <person name="de Vazeille A.R."/>
            <person name="Buell C.R."/>
            <person name="Ying K."/>
            <person name="Li Y."/>
            <person name="Lu T."/>
            <person name="Huang Y."/>
            <person name="Zhao Q."/>
            <person name="Feng Q."/>
            <person name="Zhang L."/>
            <person name="Zhu J."/>
            <person name="Weng Q."/>
            <person name="Mu J."/>
            <person name="Lu Y."/>
            <person name="Fan D."/>
            <person name="Liu Y."/>
            <person name="Guan J."/>
            <person name="Zhang Y."/>
            <person name="Yu S."/>
            <person name="Liu X."/>
            <person name="Zhang Y."/>
            <person name="Hong G."/>
            <person name="Han B."/>
            <person name="Choisne N."/>
            <person name="Demange N."/>
            <person name="Orjeda G."/>
            <person name="Samain S."/>
            <person name="Cattolico L."/>
            <person name="Pelletier E."/>
            <person name="Couloux A."/>
            <person name="Segurens B."/>
            <person name="Wincker P."/>
            <person name="D'Hont A."/>
            <person name="Scarpelli C."/>
            <person name="Weissenbach J."/>
            <person name="Salanoubat M."/>
            <person name="Quetier F."/>
            <person name="Yu Y."/>
            <person name="Kim H.R."/>
            <person name="Rambo T."/>
            <person name="Currie J."/>
            <person name="Collura K."/>
            <person name="Luo M."/>
            <person name="Yang T."/>
            <person name="Ammiraju J.S.S."/>
            <person name="Engler F."/>
            <person name="Soderlund C."/>
            <person name="Wing R.A."/>
            <person name="Palmer L.E."/>
            <person name="de la Bastide M."/>
            <person name="Spiegel L."/>
            <person name="Nascimento L."/>
            <person name="Zutavern T."/>
            <person name="O'Shaughnessy A."/>
            <person name="Dike S."/>
            <person name="Dedhia N."/>
            <person name="Preston R."/>
            <person name="Balija V."/>
            <person name="McCombie W.R."/>
            <person name="Chow T."/>
            <person name="Chen H."/>
            <person name="Chung M."/>
            <person name="Chen C."/>
            <person name="Shaw J."/>
            <person name="Wu H."/>
            <person name="Hsiao K."/>
            <person name="Chao Y."/>
            <person name="Chu M."/>
            <person name="Cheng C."/>
            <person name="Hour A."/>
            <person name="Lee P."/>
            <person name="Lin S."/>
            <person name="Lin Y."/>
            <person name="Liou J."/>
            <person name="Liu S."/>
            <person name="Hsing Y."/>
            <person name="Raghuvanshi S."/>
            <person name="Mohanty A."/>
            <person name="Bharti A.K."/>
            <person name="Gaur A."/>
            <person name="Gupta V."/>
            <person name="Kumar D."/>
            <person name="Ravi V."/>
            <person name="Vij S."/>
            <person name="Kapur A."/>
            <person name="Khurana P."/>
            <person name="Khurana P."/>
            <person name="Khurana J.P."/>
            <person name="Tyagi A.K."/>
            <person name="Gaikwad K."/>
            <person name="Singh A."/>
            <person name="Dalal V."/>
            <person name="Srivastava S."/>
            <person name="Dixit A."/>
            <person name="Pal A.K."/>
            <person name="Ghazi I.A."/>
            <person name="Yadav M."/>
            <person name="Pandit A."/>
            <person name="Bhargava A."/>
            <person name="Sureshbabu K."/>
            <person name="Batra K."/>
            <person name="Sharma T.R."/>
            <person name="Mohapatra T."/>
            <person name="Singh N.K."/>
            <person name="Messing J."/>
            <person name="Nelson A.B."/>
            <person name="Fuks G."/>
            <person name="Kavchok S."/>
            <person name="Keizer G."/>
            <person name="Linton E."/>
            <person name="Llaca V."/>
            <person name="Song R."/>
            <person name="Tanyolac B."/>
            <person name="Young S."/>
            <person name="Ho-Il K."/>
            <person name="Hahn J.H."/>
            <person name="Sangsakoo G."/>
            <person name="Vanavichit A."/>
            <person name="de Mattos Luiz.A.T."/>
            <person name="Zimmer P.D."/>
            <person name="Malone G."/>
            <person name="Dellagostin O."/>
            <person name="de Oliveira A.C."/>
            <person name="Bevan M."/>
            <person name="Bancroft I."/>
            <person name="Minx P."/>
            <person name="Cordum H."/>
            <person name="Wilson R."/>
            <person name="Cheng Z."/>
            <person name="Jin W."/>
            <person name="Jiang J."/>
            <person name="Leong S.A."/>
            <person name="Iwama H."/>
            <person name="Gojobori T."/>
            <person name="Itoh T."/>
            <person name="Niimura Y."/>
            <person name="Fujii Y."/>
            <person name="Habara T."/>
            <person name="Sakai H."/>
            <person name="Sato Y."/>
            <person name="Wilson G."/>
            <person name="Kumar K."/>
            <person name="McCouch S."/>
            <person name="Juretic N."/>
            <person name="Hoen D."/>
            <person name="Wright S."/>
            <person name="Bruskiewich R."/>
            <person name="Bureau T."/>
            <person name="Miyao A."/>
            <person name="Hirochika H."/>
            <person name="Nishikawa T."/>
            <person name="Kadowaki K."/>
            <person name="Sugiura M."/>
            <person name="Burr B."/>
            <person name="Sasaki T."/>
        </authorList>
    </citation>
    <scope>NUCLEOTIDE SEQUENCE [LARGE SCALE GENOMIC DNA]</scope>
    <source>
        <strain evidence="3">cv. Nipponbare</strain>
    </source>
</reference>
<dbReference type="EMBL" id="AP014962">
    <property type="protein sequence ID" value="BAS99220.1"/>
    <property type="molecule type" value="Genomic_DNA"/>
</dbReference>
<keyword evidence="3" id="KW-1185">Reference proteome</keyword>
<name>A0A0P0X0J5_ORYSJ</name>
<dbReference type="InParanoid" id="A0A0P0X0J5"/>
<reference evidence="2 3" key="3">
    <citation type="journal article" date="2013" name="Rice">
        <title>Improvement of the Oryza sativa Nipponbare reference genome using next generation sequence and optical map data.</title>
        <authorList>
            <person name="Kawahara Y."/>
            <person name="de la Bastide M."/>
            <person name="Hamilton J.P."/>
            <person name="Kanamori H."/>
            <person name="McCombie W.R."/>
            <person name="Ouyang S."/>
            <person name="Schwartz D.C."/>
            <person name="Tanaka T."/>
            <person name="Wu J."/>
            <person name="Zhou S."/>
            <person name="Childs K.L."/>
            <person name="Davidson R.M."/>
            <person name="Lin H."/>
            <person name="Quesada-Ocampo L."/>
            <person name="Vaillancourt B."/>
            <person name="Sakai H."/>
            <person name="Lee S.S."/>
            <person name="Kim J."/>
            <person name="Numa H."/>
            <person name="Itoh T."/>
            <person name="Buell C.R."/>
            <person name="Matsumoto T."/>
        </authorList>
    </citation>
    <scope>NUCLEOTIDE SEQUENCE [LARGE SCALE GENOMIC DNA]</scope>
    <source>
        <strain evidence="3">cv. Nipponbare</strain>
    </source>
</reference>
<evidence type="ECO:0000256" key="1">
    <source>
        <dbReference type="SAM" id="MobiDB-lite"/>
    </source>
</evidence>
<feature type="compositionally biased region" description="Polar residues" evidence="1">
    <location>
        <begin position="53"/>
        <end position="63"/>
    </location>
</feature>
<evidence type="ECO:0000313" key="3">
    <source>
        <dbReference type="Proteomes" id="UP000059680"/>
    </source>
</evidence>
<accession>A0A0P0X0J5</accession>
<proteinExistence type="predicted"/>
<organism evidence="2 3">
    <name type="scientific">Oryza sativa subsp. japonica</name>
    <name type="common">Rice</name>
    <dbReference type="NCBI Taxonomy" id="39947"/>
    <lineage>
        <taxon>Eukaryota</taxon>
        <taxon>Viridiplantae</taxon>
        <taxon>Streptophyta</taxon>
        <taxon>Embryophyta</taxon>
        <taxon>Tracheophyta</taxon>
        <taxon>Spermatophyta</taxon>
        <taxon>Magnoliopsida</taxon>
        <taxon>Liliopsida</taxon>
        <taxon>Poales</taxon>
        <taxon>Poaceae</taxon>
        <taxon>BOP clade</taxon>
        <taxon>Oryzoideae</taxon>
        <taxon>Oryzeae</taxon>
        <taxon>Oryzinae</taxon>
        <taxon>Oryza</taxon>
        <taxon>Oryza sativa</taxon>
    </lineage>
</organism>
<sequence>MQAAADNNWHFYFSRDSRGRKSVVACEGFAAYADTRCRAQRTRARAAKIAKDNQVTRSDNSGNDGEDLAVRAGHDELMTGRRWLLSLRSPCMAAASKLRGAPPPSVGWSRRPDACAAASTESNRLRSIWGGV</sequence>
<gene>
    <name evidence="2" type="ordered locus">Os06g0689133</name>
    <name evidence="2" type="ORF">OSNPB_060689133</name>
</gene>
<feature type="region of interest" description="Disordered" evidence="1">
    <location>
        <begin position="47"/>
        <end position="68"/>
    </location>
</feature>
<reference evidence="2 3" key="2">
    <citation type="journal article" date="2013" name="Plant Cell Physiol.">
        <title>Rice Annotation Project Database (RAP-DB): an integrative and interactive database for rice genomics.</title>
        <authorList>
            <person name="Sakai H."/>
            <person name="Lee S.S."/>
            <person name="Tanaka T."/>
            <person name="Numa H."/>
            <person name="Kim J."/>
            <person name="Kawahara Y."/>
            <person name="Wakimoto H."/>
            <person name="Yang C.C."/>
            <person name="Iwamoto M."/>
            <person name="Abe T."/>
            <person name="Yamada Y."/>
            <person name="Muto A."/>
            <person name="Inokuchi H."/>
            <person name="Ikemura T."/>
            <person name="Matsumoto T."/>
            <person name="Sasaki T."/>
            <person name="Itoh T."/>
        </authorList>
    </citation>
    <scope>NUCLEOTIDE SEQUENCE [LARGE SCALE GENOMIC DNA]</scope>
    <source>
        <strain evidence="3">cv. Nipponbare</strain>
    </source>
</reference>
<dbReference type="PaxDb" id="39947-A0A0P0X0J5"/>